<feature type="chain" id="PRO_5007621267" evidence="2">
    <location>
        <begin position="22"/>
        <end position="99"/>
    </location>
</feature>
<evidence type="ECO:0000313" key="4">
    <source>
        <dbReference type="Proteomes" id="UP000054596"/>
    </source>
</evidence>
<comment type="caution">
    <text evidence="3">The sequence shown here is derived from an EMBL/GenBank/DDBJ whole genome shotgun (WGS) entry which is preliminary data.</text>
</comment>
<dbReference type="OrthoDB" id="9035269at2"/>
<evidence type="ECO:0000256" key="2">
    <source>
        <dbReference type="SAM" id="SignalP"/>
    </source>
</evidence>
<sequence length="99" mass="10043">MKLATLIVAAALAVPAVSSFAQSQPVTRAQVKAELVQLQRAGYNPSTERTTYPAEIQAAEAKVAAQNGQNSYGGVADTASASGGPAHTGSSIAPVYFGH</sequence>
<keyword evidence="2" id="KW-0732">Signal</keyword>
<dbReference type="RefSeq" id="WP_086968980.1">
    <property type="nucleotide sequence ID" value="NZ_FCOJ02000021.1"/>
</dbReference>
<evidence type="ECO:0000313" key="3">
    <source>
        <dbReference type="EMBL" id="SAK63457.1"/>
    </source>
</evidence>
<organism evidence="3 4">
    <name type="scientific">Caballeronia glebae</name>
    <dbReference type="NCBI Taxonomy" id="1777143"/>
    <lineage>
        <taxon>Bacteria</taxon>
        <taxon>Pseudomonadati</taxon>
        <taxon>Pseudomonadota</taxon>
        <taxon>Betaproteobacteria</taxon>
        <taxon>Burkholderiales</taxon>
        <taxon>Burkholderiaceae</taxon>
        <taxon>Caballeronia</taxon>
    </lineage>
</organism>
<feature type="signal peptide" evidence="2">
    <location>
        <begin position="1"/>
        <end position="21"/>
    </location>
</feature>
<protein>
    <submittedName>
        <fullName evidence="3">Membrane protein</fullName>
    </submittedName>
</protein>
<dbReference type="Proteomes" id="UP000054596">
    <property type="component" value="Unassembled WGS sequence"/>
</dbReference>
<keyword evidence="4" id="KW-1185">Reference proteome</keyword>
<feature type="region of interest" description="Disordered" evidence="1">
    <location>
        <begin position="76"/>
        <end position="99"/>
    </location>
</feature>
<name>A0A158B2C0_9BURK</name>
<dbReference type="Pfam" id="PF13663">
    <property type="entry name" value="DUF4148"/>
    <property type="match status" value="1"/>
</dbReference>
<evidence type="ECO:0000256" key="1">
    <source>
        <dbReference type="SAM" id="MobiDB-lite"/>
    </source>
</evidence>
<dbReference type="InterPro" id="IPR025421">
    <property type="entry name" value="DUF4148"/>
</dbReference>
<dbReference type="AlphaFoldDB" id="A0A158B2C0"/>
<accession>A0A158B2C0</accession>
<gene>
    <name evidence="3" type="ORF">AWB82_03313</name>
</gene>
<reference evidence="3" key="1">
    <citation type="submission" date="2016-01" db="EMBL/GenBank/DDBJ databases">
        <authorList>
            <person name="Peeters C."/>
        </authorList>
    </citation>
    <scope>NUCLEOTIDE SEQUENCE [LARGE SCALE GENOMIC DNA]</scope>
    <source>
        <strain evidence="3">LMG 29325</strain>
    </source>
</reference>
<dbReference type="EMBL" id="FCOJ02000021">
    <property type="protein sequence ID" value="SAK63457.1"/>
    <property type="molecule type" value="Genomic_DNA"/>
</dbReference>
<proteinExistence type="predicted"/>